<dbReference type="SMR" id="A0A015JHR8"/>
<dbReference type="Gene3D" id="1.25.10.10">
    <property type="entry name" value="Leucine-rich Repeat Variant"/>
    <property type="match status" value="1"/>
</dbReference>
<dbReference type="OMA" id="IVHYKKP"/>
<organism evidence="1 2">
    <name type="scientific">Rhizophagus irregularis (strain DAOM 197198w)</name>
    <name type="common">Glomus intraradices</name>
    <dbReference type="NCBI Taxonomy" id="1432141"/>
    <lineage>
        <taxon>Eukaryota</taxon>
        <taxon>Fungi</taxon>
        <taxon>Fungi incertae sedis</taxon>
        <taxon>Mucoromycota</taxon>
        <taxon>Glomeromycotina</taxon>
        <taxon>Glomeromycetes</taxon>
        <taxon>Glomerales</taxon>
        <taxon>Glomeraceae</taxon>
        <taxon>Rhizophagus</taxon>
    </lineage>
</organism>
<dbReference type="InterPro" id="IPR011989">
    <property type="entry name" value="ARM-like"/>
</dbReference>
<proteinExistence type="predicted"/>
<evidence type="ECO:0000313" key="2">
    <source>
        <dbReference type="Proteomes" id="UP000022910"/>
    </source>
</evidence>
<dbReference type="SUPFAM" id="SSF48371">
    <property type="entry name" value="ARM repeat"/>
    <property type="match status" value="1"/>
</dbReference>
<comment type="caution">
    <text evidence="1">The sequence shown here is derived from an EMBL/GenBank/DDBJ whole genome shotgun (WGS) entry which is preliminary data.</text>
</comment>
<dbReference type="AlphaFoldDB" id="A0A015JHR8"/>
<accession>A0A015JHR8</accession>
<reference evidence="1 2" key="1">
    <citation type="submission" date="2014-02" db="EMBL/GenBank/DDBJ databases">
        <title>Single nucleus genome sequencing reveals high similarity among nuclei of an endomycorrhizal fungus.</title>
        <authorList>
            <person name="Lin K."/>
            <person name="Geurts R."/>
            <person name="Zhang Z."/>
            <person name="Limpens E."/>
            <person name="Saunders D.G."/>
            <person name="Mu D."/>
            <person name="Pang E."/>
            <person name="Cao H."/>
            <person name="Cha H."/>
            <person name="Lin T."/>
            <person name="Zhou Q."/>
            <person name="Shang Y."/>
            <person name="Li Y."/>
            <person name="Ivanov S."/>
            <person name="Sharma T."/>
            <person name="Velzen R.V."/>
            <person name="Ruijter N.D."/>
            <person name="Aanen D.K."/>
            <person name="Win J."/>
            <person name="Kamoun S."/>
            <person name="Bisseling T."/>
            <person name="Huang S."/>
        </authorList>
    </citation>
    <scope>NUCLEOTIDE SEQUENCE [LARGE SCALE GENOMIC DNA]</scope>
    <source>
        <strain evidence="2">DAOM197198w</strain>
    </source>
</reference>
<evidence type="ECO:0008006" key="3">
    <source>
        <dbReference type="Google" id="ProtNLM"/>
    </source>
</evidence>
<dbReference type="Proteomes" id="UP000022910">
    <property type="component" value="Unassembled WGS sequence"/>
</dbReference>
<sequence>MASETEPQNEITRCLDLLSPESSDDAKFVALMLLPRLLQQDQETVKLVFGAMDFTFLERLMRTSNSSDSELPDNTLKTIAVNIISCFCAIDELLSKRQIHARIPTLSTLLSPEENEELTKDILKIFIRLSSANQAIDHLIDKNVISRIILCITATTNDEVRYLALQAVSYLTNSLITLTSTGQFVSDVVSLQEYTFTILNNLSLTFRTNQEKFKFDLLDFFVKIFSYMTDQFSQIVLLSNKTKLDEWTQNIRFGLKEILSSKLDNEQRDKALTLVMLLLNHIGLKWLFSPTTDLSLKQISKSSEKNVNDEFKFASLVVQLSCVEIRLMLDELAEQHEKQEFQLDKRHEVMLPTCYTILERSIEYLSEIENLLESQETSIELAGVNLDPELLLRLKGTMTETFRYIIEYLVNVKETTPIEKIIRDESVLASIRVLSAWFAEESSLEKEISQAIPFLIEICQYCLKDNIEVDLVKIVIPAFLNLTPLDQPREAFIAHGGTQIIINCLMKSWSNKEDYNNISDSEVSDILGPLQILLNIVVSEREKFIVRNEEEIWKIVKIGLQISQILGPKLKSYEYKSNENQIILLGNTLLFCLFVVTNTSPSSNMFDKNVIKKIFHIAKLFYDDQNIISQRDVWKQVEEVVLLGKQVLDNNYITI</sequence>
<dbReference type="PANTHER" id="PTHR13109:SF7">
    <property type="entry name" value="NEUROCHONDRIN"/>
    <property type="match status" value="1"/>
</dbReference>
<protein>
    <recommendedName>
        <fullName evidence="3">Neurochondrin-domain-containing protein</fullName>
    </recommendedName>
</protein>
<evidence type="ECO:0000313" key="1">
    <source>
        <dbReference type="EMBL" id="EXX54479.1"/>
    </source>
</evidence>
<keyword evidence="2" id="KW-1185">Reference proteome</keyword>
<dbReference type="PANTHER" id="PTHR13109">
    <property type="entry name" value="NEUROCHONDRIN"/>
    <property type="match status" value="1"/>
</dbReference>
<dbReference type="EMBL" id="JEMT01028477">
    <property type="protein sequence ID" value="EXX54479.1"/>
    <property type="molecule type" value="Genomic_DNA"/>
</dbReference>
<dbReference type="Pfam" id="PF05536">
    <property type="entry name" value="Neurochondrin"/>
    <property type="match status" value="1"/>
</dbReference>
<dbReference type="InterPro" id="IPR016024">
    <property type="entry name" value="ARM-type_fold"/>
</dbReference>
<name>A0A015JHR8_RHIIW</name>
<dbReference type="OrthoDB" id="8962942at2759"/>
<gene>
    <name evidence="1" type="ORF">RirG_234090</name>
</gene>
<dbReference type="STRING" id="1432141.A0A015JHR8"/>
<dbReference type="HOGENOM" id="CLU_012443_0_0_1"/>
<dbReference type="InterPro" id="IPR008709">
    <property type="entry name" value="Neurochondrin"/>
</dbReference>